<dbReference type="Proteomes" id="UP000266389">
    <property type="component" value="Unassembled WGS sequence"/>
</dbReference>
<dbReference type="InterPro" id="IPR000192">
    <property type="entry name" value="Aminotrans_V_dom"/>
</dbReference>
<keyword evidence="1" id="KW-0663">Pyridoxal phosphate</keyword>
<evidence type="ECO:0000313" key="3">
    <source>
        <dbReference type="EMBL" id="RFM23729.1"/>
    </source>
</evidence>
<accession>A0A395LYX6</accession>
<comment type="caution">
    <text evidence="3">The sequence shown here is derived from an EMBL/GenBank/DDBJ whole genome shotgun (WGS) entry which is preliminary data.</text>
</comment>
<keyword evidence="3" id="KW-0808">Transferase</keyword>
<dbReference type="SUPFAM" id="SSF53383">
    <property type="entry name" value="PLP-dependent transferases"/>
    <property type="match status" value="1"/>
</dbReference>
<dbReference type="InterPro" id="IPR015422">
    <property type="entry name" value="PyrdxlP-dep_Trfase_small"/>
</dbReference>
<evidence type="ECO:0000259" key="2">
    <source>
        <dbReference type="Pfam" id="PF00266"/>
    </source>
</evidence>
<dbReference type="EMBL" id="PHFL01000059">
    <property type="protein sequence ID" value="RFM23729.1"/>
    <property type="molecule type" value="Genomic_DNA"/>
</dbReference>
<dbReference type="AlphaFoldDB" id="A0A395LYX6"/>
<dbReference type="Pfam" id="PF00266">
    <property type="entry name" value="Aminotran_5"/>
    <property type="match status" value="1"/>
</dbReference>
<organism evidence="3 4">
    <name type="scientific">Candidatus Thermochlorobacter aerophilus</name>
    <dbReference type="NCBI Taxonomy" id="1868324"/>
    <lineage>
        <taxon>Bacteria</taxon>
        <taxon>Pseudomonadati</taxon>
        <taxon>Chlorobiota</taxon>
        <taxon>Chlorobiia</taxon>
        <taxon>Chlorobiales</taxon>
        <taxon>Candidatus Thermochlorobacteriaceae</taxon>
        <taxon>Candidatus Thermochlorobacter</taxon>
    </lineage>
</organism>
<name>A0A395LYX6_9BACT</name>
<dbReference type="GO" id="GO:0008483">
    <property type="term" value="F:transaminase activity"/>
    <property type="evidence" value="ECO:0007669"/>
    <property type="project" value="UniProtKB-KW"/>
</dbReference>
<keyword evidence="3" id="KW-0032">Aminotransferase</keyword>
<dbReference type="InterPro" id="IPR015421">
    <property type="entry name" value="PyrdxlP-dep_Trfase_major"/>
</dbReference>
<proteinExistence type="predicted"/>
<dbReference type="Gene3D" id="3.90.1150.10">
    <property type="entry name" value="Aspartate Aminotransferase, domain 1"/>
    <property type="match status" value="1"/>
</dbReference>
<evidence type="ECO:0000256" key="1">
    <source>
        <dbReference type="ARBA" id="ARBA00022898"/>
    </source>
</evidence>
<gene>
    <name evidence="3" type="ORF">D0433_09380</name>
</gene>
<dbReference type="Gene3D" id="3.40.640.10">
    <property type="entry name" value="Type I PLP-dependent aspartate aminotransferase-like (Major domain)"/>
    <property type="match status" value="1"/>
</dbReference>
<sequence length="409" mass="46401">MFIFGLFLMLTWGHMLATDCRTALLFSKTEAYRAIFPHLQHQLYLNHAAVSPLSSRIVRAIQDYLAERSEWDVENYTTRLLPTLHSARQRVASFIHCEPHQLAFVPNTSYALNILAQGLKWQSGDRILLHEREFPANVYPFLNLRKHGIEIDFVSSRQGQILLDDIEAKLTPRTRLVSMSYVQFLTGFRIDLAALAELCHRHGALVSIDAIQALGAMPIDFKRSGIDFLAAGCHKWAMSPMGIGIMVMTDALLEQLETPFVGWLSVEDGWDFFNYGQDLLDDARRHELGTQNWIGLVGLNEAFAMFHELGSETIAEKLLLLSSHLCQRLQEEGFRTAFVAEKQHCSGIVSIQGLDNPSAVQQQLMQAHIEVSTREGLLRVSPHFYNTIDDLEQFLAQLKAIVQPKPIYR</sequence>
<dbReference type="PANTHER" id="PTHR43586:SF15">
    <property type="entry name" value="BLR3095 PROTEIN"/>
    <property type="match status" value="1"/>
</dbReference>
<feature type="domain" description="Aminotransferase class V" evidence="2">
    <location>
        <begin position="44"/>
        <end position="393"/>
    </location>
</feature>
<protein>
    <submittedName>
        <fullName evidence="3">Aminotransferase class V-fold PLP-dependent enzyme</fullName>
    </submittedName>
</protein>
<dbReference type="PANTHER" id="PTHR43586">
    <property type="entry name" value="CYSTEINE DESULFURASE"/>
    <property type="match status" value="1"/>
</dbReference>
<dbReference type="InterPro" id="IPR015424">
    <property type="entry name" value="PyrdxlP-dep_Trfase"/>
</dbReference>
<reference evidence="3 4" key="1">
    <citation type="journal article" date="2011" name="ISME J.">
        <title>Community ecology of hot spring cyanobacterial mats: predominant populations and their functional potential.</title>
        <authorList>
            <person name="Klatt C.G."/>
            <person name="Wood J.M."/>
            <person name="Rusch D.B."/>
            <person name="Bateson M.M."/>
            <person name="Hamamura N."/>
            <person name="Heidelberg J.F."/>
            <person name="Grossman A.R."/>
            <person name="Bhaya D."/>
            <person name="Cohan F.M."/>
            <person name="Kuhl M."/>
            <person name="Bryant D.A."/>
            <person name="Ward D.M."/>
        </authorList>
    </citation>
    <scope>NUCLEOTIDE SEQUENCE [LARGE SCALE GENOMIC DNA]</scope>
    <source>
        <strain evidence="3">OS</strain>
    </source>
</reference>
<evidence type="ECO:0000313" key="4">
    <source>
        <dbReference type="Proteomes" id="UP000266389"/>
    </source>
</evidence>